<reference evidence="1" key="1">
    <citation type="journal article" date="2020" name="bioRxiv">
        <title>Whole genome comparisons of ergot fungi reveals the divergence and evolution of species within the genus Claviceps are the result of varying mechanisms driving genome evolution and host range expansion.</title>
        <authorList>
            <person name="Wyka S.A."/>
            <person name="Mondo S.J."/>
            <person name="Liu M."/>
            <person name="Dettman J."/>
            <person name="Nalam V."/>
            <person name="Broders K.D."/>
        </authorList>
    </citation>
    <scope>NUCLEOTIDE SEQUENCE</scope>
    <source>
        <strain evidence="1">CCC 1102</strain>
    </source>
</reference>
<dbReference type="Proteomes" id="UP000784919">
    <property type="component" value="Unassembled WGS sequence"/>
</dbReference>
<evidence type="ECO:0000313" key="1">
    <source>
        <dbReference type="EMBL" id="KAG5969526.1"/>
    </source>
</evidence>
<evidence type="ECO:0000313" key="2">
    <source>
        <dbReference type="Proteomes" id="UP000784919"/>
    </source>
</evidence>
<protein>
    <submittedName>
        <fullName evidence="1">Uncharacterized protein</fullName>
    </submittedName>
</protein>
<organism evidence="1 2">
    <name type="scientific">Claviceps arundinis</name>
    <dbReference type="NCBI Taxonomy" id="1623583"/>
    <lineage>
        <taxon>Eukaryota</taxon>
        <taxon>Fungi</taxon>
        <taxon>Dikarya</taxon>
        <taxon>Ascomycota</taxon>
        <taxon>Pezizomycotina</taxon>
        <taxon>Sordariomycetes</taxon>
        <taxon>Hypocreomycetidae</taxon>
        <taxon>Hypocreales</taxon>
        <taxon>Clavicipitaceae</taxon>
        <taxon>Claviceps</taxon>
    </lineage>
</organism>
<comment type="caution">
    <text evidence="1">The sequence shown here is derived from an EMBL/GenBank/DDBJ whole genome shotgun (WGS) entry which is preliminary data.</text>
</comment>
<name>A0A9P7MST5_9HYPO</name>
<dbReference type="EMBL" id="SRPS01000092">
    <property type="protein sequence ID" value="KAG5969526.1"/>
    <property type="molecule type" value="Genomic_DNA"/>
</dbReference>
<accession>A0A9P7MST5</accession>
<gene>
    <name evidence="1" type="ORF">E4U56_008284</name>
</gene>
<dbReference type="AlphaFoldDB" id="A0A9P7MST5"/>
<sequence length="54" mass="6368">MPPWPKSELPYNFPRRYVSAHPRRESLSAELRPVNFNTMVYADSSSDFIHVFAR</sequence>
<proteinExistence type="predicted"/>